<dbReference type="Pfam" id="PF02881">
    <property type="entry name" value="SRP54_N"/>
    <property type="match status" value="1"/>
</dbReference>
<dbReference type="GO" id="GO:0005525">
    <property type="term" value="F:GTP binding"/>
    <property type="evidence" value="ECO:0007669"/>
    <property type="project" value="UniProtKB-KW"/>
</dbReference>
<dbReference type="Gene3D" id="1.20.120.140">
    <property type="entry name" value="Signal recognition particle SRP54, nucleotide-binding domain"/>
    <property type="match status" value="1"/>
</dbReference>
<name>A0A383B0M7_9ZZZZ</name>
<evidence type="ECO:0000259" key="4">
    <source>
        <dbReference type="SMART" id="SM00963"/>
    </source>
</evidence>
<dbReference type="PANTHER" id="PTHR11564">
    <property type="entry name" value="SIGNAL RECOGNITION PARTICLE 54K PROTEIN SRP54"/>
    <property type="match status" value="1"/>
</dbReference>
<accession>A0A383B0M7</accession>
<keyword evidence="3" id="KW-0342">GTP-binding</keyword>
<evidence type="ECO:0000256" key="2">
    <source>
        <dbReference type="ARBA" id="ARBA00022741"/>
    </source>
</evidence>
<gene>
    <name evidence="5" type="ORF">METZ01_LOCUS466194</name>
</gene>
<dbReference type="GO" id="GO:0003924">
    <property type="term" value="F:GTPase activity"/>
    <property type="evidence" value="ECO:0007669"/>
    <property type="project" value="InterPro"/>
</dbReference>
<dbReference type="SMART" id="SM00963">
    <property type="entry name" value="SRP54_N"/>
    <property type="match status" value="1"/>
</dbReference>
<comment type="subcellular location">
    <subcellularLocation>
        <location evidence="1">Cytoplasm</location>
    </subcellularLocation>
</comment>
<dbReference type="InterPro" id="IPR000897">
    <property type="entry name" value="SRP54_GTPase_dom"/>
</dbReference>
<dbReference type="InterPro" id="IPR042101">
    <property type="entry name" value="SRP54_N_sf"/>
</dbReference>
<sequence>MFEQISQRLNQTLSMLRGVVRIDEASLAAALRDLRLALLEADVNFGVVKDLLGVVRERAQGQEVLDSLTPGQQVVKVVHEEMVKLLGGTQASLQLKGATPHVIMLVGLQGAGKTTTAAKLSQQLRRSGHSPLLASLDVHRPAAREQLAQMAT</sequence>
<dbReference type="InterPro" id="IPR036225">
    <property type="entry name" value="SRP/SRP_N"/>
</dbReference>
<dbReference type="AlphaFoldDB" id="A0A383B0M7"/>
<keyword evidence="2" id="KW-0547">Nucleotide-binding</keyword>
<proteinExistence type="predicted"/>
<organism evidence="5">
    <name type="scientific">marine metagenome</name>
    <dbReference type="NCBI Taxonomy" id="408172"/>
    <lineage>
        <taxon>unclassified sequences</taxon>
        <taxon>metagenomes</taxon>
        <taxon>ecological metagenomes</taxon>
    </lineage>
</organism>
<dbReference type="InterPro" id="IPR013822">
    <property type="entry name" value="Signal_recog_particl_SRP54_hlx"/>
</dbReference>
<dbReference type="Gene3D" id="3.40.50.300">
    <property type="entry name" value="P-loop containing nucleotide triphosphate hydrolases"/>
    <property type="match status" value="1"/>
</dbReference>
<dbReference type="GO" id="GO:0006614">
    <property type="term" value="P:SRP-dependent cotranslational protein targeting to membrane"/>
    <property type="evidence" value="ECO:0007669"/>
    <property type="project" value="InterPro"/>
</dbReference>
<dbReference type="InterPro" id="IPR027417">
    <property type="entry name" value="P-loop_NTPase"/>
</dbReference>
<evidence type="ECO:0000256" key="3">
    <source>
        <dbReference type="ARBA" id="ARBA00023134"/>
    </source>
</evidence>
<feature type="domain" description="Signal recognition particle SRP54 helical bundle" evidence="4">
    <location>
        <begin position="1"/>
        <end position="86"/>
    </location>
</feature>
<dbReference type="GO" id="GO:0048500">
    <property type="term" value="C:signal recognition particle"/>
    <property type="evidence" value="ECO:0007669"/>
    <property type="project" value="InterPro"/>
</dbReference>
<feature type="non-terminal residue" evidence="5">
    <location>
        <position position="152"/>
    </location>
</feature>
<dbReference type="InterPro" id="IPR022941">
    <property type="entry name" value="SRP54"/>
</dbReference>
<dbReference type="EMBL" id="UINC01196363">
    <property type="protein sequence ID" value="SVE13340.1"/>
    <property type="molecule type" value="Genomic_DNA"/>
</dbReference>
<dbReference type="PANTHER" id="PTHR11564:SF5">
    <property type="entry name" value="SIGNAL RECOGNITION PARTICLE SUBUNIT SRP54"/>
    <property type="match status" value="1"/>
</dbReference>
<dbReference type="SUPFAM" id="SSF52540">
    <property type="entry name" value="P-loop containing nucleoside triphosphate hydrolases"/>
    <property type="match status" value="1"/>
</dbReference>
<dbReference type="SUPFAM" id="SSF47364">
    <property type="entry name" value="Domain of the SRP/SRP receptor G-proteins"/>
    <property type="match status" value="1"/>
</dbReference>
<protein>
    <recommendedName>
        <fullName evidence="4">Signal recognition particle SRP54 helical bundle domain-containing protein</fullName>
    </recommendedName>
</protein>
<evidence type="ECO:0000256" key="1">
    <source>
        <dbReference type="ARBA" id="ARBA00004496"/>
    </source>
</evidence>
<evidence type="ECO:0000313" key="5">
    <source>
        <dbReference type="EMBL" id="SVE13340.1"/>
    </source>
</evidence>
<dbReference type="Pfam" id="PF00448">
    <property type="entry name" value="SRP54"/>
    <property type="match status" value="1"/>
</dbReference>
<reference evidence="5" key="1">
    <citation type="submission" date="2018-05" db="EMBL/GenBank/DDBJ databases">
        <authorList>
            <person name="Lanie J.A."/>
            <person name="Ng W.-L."/>
            <person name="Kazmierczak K.M."/>
            <person name="Andrzejewski T.M."/>
            <person name="Davidsen T.M."/>
            <person name="Wayne K.J."/>
            <person name="Tettelin H."/>
            <person name="Glass J.I."/>
            <person name="Rusch D."/>
            <person name="Podicherti R."/>
            <person name="Tsui H.-C.T."/>
            <person name="Winkler M.E."/>
        </authorList>
    </citation>
    <scope>NUCLEOTIDE SEQUENCE</scope>
</reference>